<proteinExistence type="predicted"/>
<dbReference type="EMBL" id="SOYS01000015">
    <property type="protein sequence ID" value="NIY49904.1"/>
    <property type="molecule type" value="Genomic_DNA"/>
</dbReference>
<sequence>MCWTLAEMHYVKTHYRVMALADIAARLGRTAMSIKRMAIRLECAENKAPRWREAEKEVLLRHYGNRKPVKDILAMLPGRNRSAVMAMAGKMGLSRPENAWSQAELSCLNHHYPSEGQQILRRLPDKTDEAIRHKARELGLASPGHTLARQWDEKEWLLLRKNRHRSPLDLLAMFPDRSLSSIKNALTRLKRAKGAVALPTVPAGSKPVTTAWHEDEKAILIRWYETSKTMDSILTMLPGRSRSSVFTLARKLGLSRPLSDWTASEIQTLREFYPAEGGAVARRLSGRSAKVVGQKAFQLGIHMANNTLRKPWSAEE</sequence>
<dbReference type="Proteomes" id="UP000697927">
    <property type="component" value="Unassembled WGS sequence"/>
</dbReference>
<reference evidence="1 2" key="1">
    <citation type="journal article" date="2020" name="Microorganisms">
        <title>Polyphasic Characterisation of Cedecea colo sp. nov., a New Enteric Bacterium Isolated from the Koala Hindgut.</title>
        <authorList>
            <person name="Boath J.M."/>
            <person name="Dakhal S."/>
            <person name="Van T.T.H."/>
            <person name="Moore R.J."/>
            <person name="Dekiwadia C."/>
            <person name="Macreadie I.G."/>
        </authorList>
    </citation>
    <scope>NUCLEOTIDE SEQUENCE [LARGE SCALE GENOMIC DNA]</scope>
    <source>
        <strain evidence="1 2">ZA</strain>
    </source>
</reference>
<comment type="caution">
    <text evidence="1">The sequence shown here is derived from an EMBL/GenBank/DDBJ whole genome shotgun (WGS) entry which is preliminary data.</text>
</comment>
<protein>
    <submittedName>
        <fullName evidence="1">Uncharacterized protein</fullName>
    </submittedName>
</protein>
<gene>
    <name evidence="1" type="ORF">E2L00_20955</name>
</gene>
<evidence type="ECO:0000313" key="2">
    <source>
        <dbReference type="Proteomes" id="UP000697927"/>
    </source>
</evidence>
<keyword evidence="2" id="KW-1185">Reference proteome</keyword>
<evidence type="ECO:0000313" key="1">
    <source>
        <dbReference type="EMBL" id="NIY49904.1"/>
    </source>
</evidence>
<organism evidence="1 2">
    <name type="scientific">Cedecea colo</name>
    <dbReference type="NCBI Taxonomy" id="2552946"/>
    <lineage>
        <taxon>Bacteria</taxon>
        <taxon>Pseudomonadati</taxon>
        <taxon>Pseudomonadota</taxon>
        <taxon>Gammaproteobacteria</taxon>
        <taxon>Enterobacterales</taxon>
        <taxon>Enterobacteriaceae</taxon>
        <taxon>Cedecea</taxon>
    </lineage>
</organism>
<dbReference type="RefSeq" id="WP_167614900.1">
    <property type="nucleotide sequence ID" value="NZ_SOYS01000015.1"/>
</dbReference>
<name>A0ABX0VTW7_9ENTR</name>
<accession>A0ABX0VTW7</accession>